<evidence type="ECO:0000259" key="1">
    <source>
        <dbReference type="Pfam" id="PF16242"/>
    </source>
</evidence>
<organism evidence="2">
    <name type="scientific">hydrothermal vent metagenome</name>
    <dbReference type="NCBI Taxonomy" id="652676"/>
    <lineage>
        <taxon>unclassified sequences</taxon>
        <taxon>metagenomes</taxon>
        <taxon>ecological metagenomes</taxon>
    </lineage>
</organism>
<feature type="domain" description="General stress protein FMN-binding split barrel" evidence="1">
    <location>
        <begin position="2"/>
        <end position="117"/>
    </location>
</feature>
<reference evidence="2" key="1">
    <citation type="submission" date="2018-06" db="EMBL/GenBank/DDBJ databases">
        <authorList>
            <person name="Zhirakovskaya E."/>
        </authorList>
    </citation>
    <scope>NUCLEOTIDE SEQUENCE</scope>
</reference>
<dbReference type="EMBL" id="UOEN01000036">
    <property type="protein sequence ID" value="VAW11637.1"/>
    <property type="molecule type" value="Genomic_DNA"/>
</dbReference>
<dbReference type="InterPro" id="IPR012349">
    <property type="entry name" value="Split_barrel_FMN-bd"/>
</dbReference>
<feature type="non-terminal residue" evidence="2">
    <location>
        <position position="1"/>
    </location>
</feature>
<dbReference type="Gene3D" id="2.30.110.10">
    <property type="entry name" value="Electron Transport, Fmn-binding Protein, Chain A"/>
    <property type="match status" value="1"/>
</dbReference>
<dbReference type="AlphaFoldDB" id="A0A3B0TE77"/>
<proteinExistence type="predicted"/>
<accession>A0A3B0TE77</accession>
<dbReference type="InterPro" id="IPR052917">
    <property type="entry name" value="Stress-Dev_Protein"/>
</dbReference>
<evidence type="ECO:0000313" key="2">
    <source>
        <dbReference type="EMBL" id="VAW11637.1"/>
    </source>
</evidence>
<dbReference type="PANTHER" id="PTHR34818:SF1">
    <property type="entry name" value="PROTEIN BLI-3"/>
    <property type="match status" value="1"/>
</dbReference>
<sequence>EEVIDLIADAGFGILGTVEGDQPRARPMMPILSDDSKQLLVALLGDSRTIEQVKNNPKVEVCFLDRKMWFARVTGDAKITEDSQKKEKLWSNIPMLRQYFGGIDDANFVLMEIDITQVEASTPHQKKPDVVSLT</sequence>
<dbReference type="PANTHER" id="PTHR34818">
    <property type="entry name" value="PROTEIN BLI-3"/>
    <property type="match status" value="1"/>
</dbReference>
<protein>
    <recommendedName>
        <fullName evidence="1">General stress protein FMN-binding split barrel domain-containing protein</fullName>
    </recommendedName>
</protein>
<dbReference type="SUPFAM" id="SSF50475">
    <property type="entry name" value="FMN-binding split barrel"/>
    <property type="match status" value="1"/>
</dbReference>
<dbReference type="InterPro" id="IPR038725">
    <property type="entry name" value="YdaG_split_barrel_FMN-bd"/>
</dbReference>
<dbReference type="Pfam" id="PF16242">
    <property type="entry name" value="Pyrid_ox_like"/>
    <property type="match status" value="1"/>
</dbReference>
<gene>
    <name evidence="2" type="ORF">MNBD_BACTEROID05-472</name>
</gene>
<name>A0A3B0TE77_9ZZZZ</name>